<sequence>MFQKSDASRGPSALADRPTGRQTRTHHQGPLHSFLGRPHSKTRDPCLPRKLSSTRIYNGPNAANMCILFQTGTDTS</sequence>
<feature type="region of interest" description="Disordered" evidence="1">
    <location>
        <begin position="1"/>
        <end position="48"/>
    </location>
</feature>
<dbReference type="EMBL" id="KJ605395">
    <property type="protein sequence ID" value="AIU93652.1"/>
    <property type="molecule type" value="Genomic_DNA"/>
</dbReference>
<proteinExistence type="predicted"/>
<name>A0A097SQ53_9NOCA</name>
<geneLocation type="plasmid" evidence="2">
    <name>pNSL1</name>
</geneLocation>
<protein>
    <submittedName>
        <fullName evidence="2">Uncharacterized protein</fullName>
    </submittedName>
</protein>
<evidence type="ECO:0000256" key="1">
    <source>
        <dbReference type="SAM" id="MobiDB-lite"/>
    </source>
</evidence>
<dbReference type="AlphaFoldDB" id="A0A097SQ53"/>
<evidence type="ECO:0000313" key="2">
    <source>
        <dbReference type="EMBL" id="AIU93652.1"/>
    </source>
</evidence>
<gene>
    <name evidence="2" type="ORF">LRS1606.218</name>
</gene>
<reference evidence="2" key="1">
    <citation type="submission" date="2014-03" db="EMBL/GenBank/DDBJ databases">
        <authorList>
            <person name="Zhang G."/>
            <person name="Zhu L."/>
            <person name="Fang P."/>
        </authorList>
    </citation>
    <scope>NUCLEOTIDE SEQUENCE</scope>
    <source>
        <strain evidence="2">NS1</strain>
        <plasmid evidence="2">pNSL1</plasmid>
    </source>
</reference>
<accession>A0A097SQ53</accession>
<organism evidence="2">
    <name type="scientific">Rhodococcus sp. NS1</name>
    <dbReference type="NCBI Taxonomy" id="402236"/>
    <lineage>
        <taxon>Bacteria</taxon>
        <taxon>Bacillati</taxon>
        <taxon>Actinomycetota</taxon>
        <taxon>Actinomycetes</taxon>
        <taxon>Mycobacteriales</taxon>
        <taxon>Nocardiaceae</taxon>
        <taxon>Rhodococcus</taxon>
    </lineage>
</organism>
<keyword evidence="2" id="KW-0614">Plasmid</keyword>